<feature type="transmembrane region" description="Helical" evidence="9">
    <location>
        <begin position="274"/>
        <end position="293"/>
    </location>
</feature>
<dbReference type="AlphaFoldDB" id="A0A511XE17"/>
<feature type="domain" description="ABC-2 type transporter transmembrane" evidence="10">
    <location>
        <begin position="65"/>
        <end position="263"/>
    </location>
</feature>
<keyword evidence="4" id="KW-1003">Cell membrane</keyword>
<protein>
    <submittedName>
        <fullName evidence="11">Putative O-antigen/lipopolysaccharide transport integral membrane protein ABC transporter RfbD</fullName>
    </submittedName>
</protein>
<dbReference type="GO" id="GO:0015920">
    <property type="term" value="P:lipopolysaccharide transport"/>
    <property type="evidence" value="ECO:0007669"/>
    <property type="project" value="TreeGrafter"/>
</dbReference>
<evidence type="ECO:0000256" key="9">
    <source>
        <dbReference type="SAM" id="Phobius"/>
    </source>
</evidence>
<organism evidence="11 12">
    <name type="scientific">Acetobacter nitrogenifigens DSM 23921 = NBRC 105050</name>
    <dbReference type="NCBI Taxonomy" id="1120919"/>
    <lineage>
        <taxon>Bacteria</taxon>
        <taxon>Pseudomonadati</taxon>
        <taxon>Pseudomonadota</taxon>
        <taxon>Alphaproteobacteria</taxon>
        <taxon>Acetobacterales</taxon>
        <taxon>Acetobacteraceae</taxon>
        <taxon>Acetobacter</taxon>
    </lineage>
</organism>
<keyword evidence="7" id="KW-0625">Polysaccharide transport</keyword>
<dbReference type="Pfam" id="PF01061">
    <property type="entry name" value="ABC2_membrane"/>
    <property type="match status" value="1"/>
</dbReference>
<dbReference type="GO" id="GO:0140359">
    <property type="term" value="F:ABC-type transporter activity"/>
    <property type="evidence" value="ECO:0007669"/>
    <property type="project" value="InterPro"/>
</dbReference>
<evidence type="ECO:0000256" key="2">
    <source>
        <dbReference type="ARBA" id="ARBA00007783"/>
    </source>
</evidence>
<comment type="subcellular location">
    <subcellularLocation>
        <location evidence="1">Cell membrane</location>
        <topology evidence="1">Multi-pass membrane protein</topology>
    </subcellularLocation>
</comment>
<gene>
    <name evidence="11" type="ORF">ANI02nite_30870</name>
</gene>
<keyword evidence="5 9" id="KW-0812">Transmembrane</keyword>
<reference evidence="11 12" key="1">
    <citation type="submission" date="2019-07" db="EMBL/GenBank/DDBJ databases">
        <title>Whole genome shotgun sequence of Acetobacter nitrogenifigens NBRC 105050.</title>
        <authorList>
            <person name="Hosoyama A."/>
            <person name="Uohara A."/>
            <person name="Ohji S."/>
            <person name="Ichikawa N."/>
        </authorList>
    </citation>
    <scope>NUCLEOTIDE SEQUENCE [LARGE SCALE GENOMIC DNA]</scope>
    <source>
        <strain evidence="11 12">NBRC 105050</strain>
    </source>
</reference>
<keyword evidence="12" id="KW-1185">Reference proteome</keyword>
<evidence type="ECO:0000256" key="4">
    <source>
        <dbReference type="ARBA" id="ARBA00022475"/>
    </source>
</evidence>
<dbReference type="PANTHER" id="PTHR30413">
    <property type="entry name" value="INNER MEMBRANE TRANSPORT PERMEASE"/>
    <property type="match status" value="1"/>
</dbReference>
<keyword evidence="8 9" id="KW-0472">Membrane</keyword>
<keyword evidence="7" id="KW-0762">Sugar transport</keyword>
<evidence type="ECO:0000256" key="7">
    <source>
        <dbReference type="ARBA" id="ARBA00023047"/>
    </source>
</evidence>
<feature type="transmembrane region" description="Helical" evidence="9">
    <location>
        <begin position="84"/>
        <end position="104"/>
    </location>
</feature>
<feature type="transmembrane region" description="Helical" evidence="9">
    <location>
        <begin position="194"/>
        <end position="213"/>
    </location>
</feature>
<dbReference type="STRING" id="1120919.GCA_000429165_03221"/>
<evidence type="ECO:0000256" key="6">
    <source>
        <dbReference type="ARBA" id="ARBA00022989"/>
    </source>
</evidence>
<evidence type="ECO:0000256" key="8">
    <source>
        <dbReference type="ARBA" id="ARBA00023136"/>
    </source>
</evidence>
<comment type="caution">
    <text evidence="11">The sequence shown here is derived from an EMBL/GenBank/DDBJ whole genome shotgun (WGS) entry which is preliminary data.</text>
</comment>
<dbReference type="Proteomes" id="UP000321635">
    <property type="component" value="Unassembled WGS sequence"/>
</dbReference>
<evidence type="ECO:0000256" key="3">
    <source>
        <dbReference type="ARBA" id="ARBA00022448"/>
    </source>
</evidence>
<accession>A0A511XE17</accession>
<keyword evidence="6 9" id="KW-1133">Transmembrane helix</keyword>
<evidence type="ECO:0000256" key="1">
    <source>
        <dbReference type="ARBA" id="ARBA00004651"/>
    </source>
</evidence>
<dbReference type="GO" id="GO:0015774">
    <property type="term" value="P:polysaccharide transport"/>
    <property type="evidence" value="ECO:0007669"/>
    <property type="project" value="UniProtKB-KW"/>
</dbReference>
<dbReference type="PANTHER" id="PTHR30413:SF10">
    <property type="entry name" value="CAPSULE POLYSACCHARIDE EXPORT INNER-MEMBRANE PROTEIN CTRC"/>
    <property type="match status" value="1"/>
</dbReference>
<proteinExistence type="inferred from homology"/>
<dbReference type="EMBL" id="BJYF01000029">
    <property type="protein sequence ID" value="GEN61203.1"/>
    <property type="molecule type" value="Genomic_DNA"/>
</dbReference>
<name>A0A511XE17_9PROT</name>
<keyword evidence="3" id="KW-0813">Transport</keyword>
<dbReference type="GO" id="GO:0005886">
    <property type="term" value="C:plasma membrane"/>
    <property type="evidence" value="ECO:0007669"/>
    <property type="project" value="UniProtKB-SubCell"/>
</dbReference>
<evidence type="ECO:0000313" key="11">
    <source>
        <dbReference type="EMBL" id="GEN61203.1"/>
    </source>
</evidence>
<sequence>MPPATPADDAEAALLQDAGVRALRAEIGVNGPEPVMDLRPERGLAHSVHAINDTRDGFRLFRLGWTLGWLDIKLRYRGSMLGPFWMTLSTAIMVGAMGFLYAALFNINLRIYLPFLSFSLILWGYLNSAVSEGCSTFTGSVGLIHALRMPFSVHVLRVTIRGLLTFLHSAAVVAIVFAIFGIAPRLNWEVPAGVLLWLVDMYAITLLFGVLGARFRDMPPVSASIMQILFFVTPIIWKPDLIFIGRQYLLLDPCYPLVEIVRGPLMNEAVRPSIWLAAVAYSGVLWVTAFALFSRMRTRLAYWV</sequence>
<evidence type="ECO:0000256" key="5">
    <source>
        <dbReference type="ARBA" id="ARBA00022692"/>
    </source>
</evidence>
<feature type="transmembrane region" description="Helical" evidence="9">
    <location>
        <begin position="163"/>
        <end position="182"/>
    </location>
</feature>
<evidence type="ECO:0000313" key="12">
    <source>
        <dbReference type="Proteomes" id="UP000321635"/>
    </source>
</evidence>
<dbReference type="InterPro" id="IPR013525">
    <property type="entry name" value="ABC2_TM"/>
</dbReference>
<evidence type="ECO:0000259" key="10">
    <source>
        <dbReference type="Pfam" id="PF01061"/>
    </source>
</evidence>
<dbReference type="RefSeq" id="WP_246789489.1">
    <property type="nucleotide sequence ID" value="NZ_AUBI01000017.1"/>
</dbReference>
<comment type="similarity">
    <text evidence="2">Belongs to the ABC-2 integral membrane protein family.</text>
</comment>